<evidence type="ECO:0000313" key="3">
    <source>
        <dbReference type="Proteomes" id="UP000066284"/>
    </source>
</evidence>
<dbReference type="CDD" id="cd07361">
    <property type="entry name" value="MEMO_like"/>
    <property type="match status" value="1"/>
</dbReference>
<dbReference type="InterPro" id="IPR002737">
    <property type="entry name" value="MEMO1_fam"/>
</dbReference>
<comment type="similarity">
    <text evidence="1">Belongs to the MEMO1 family.</text>
</comment>
<reference evidence="3" key="1">
    <citation type="submission" date="2015-09" db="EMBL/GenBank/DDBJ databases">
        <authorList>
            <person name="Daims H."/>
        </authorList>
    </citation>
    <scope>NUCLEOTIDE SEQUENCE [LARGE SCALE GENOMIC DNA]</scope>
</reference>
<dbReference type="Gene3D" id="3.40.830.10">
    <property type="entry name" value="LigB-like"/>
    <property type="match status" value="1"/>
</dbReference>
<evidence type="ECO:0008006" key="4">
    <source>
        <dbReference type="Google" id="ProtNLM"/>
    </source>
</evidence>
<sequence length="426" mass="48600">MQLPPFIFYNVAAMSTETVRDPKQYPVLRNLQYSPIKQGEDSFIVLWDPTGLSQEKLVLPLNYFFIIQHFDGRHSLTDILSLYLKRFGEFLLPDKIERLVNELDEKLFLEGARTEAALARAMDAYRQAPCRKPTFAGRGYEAEGIKLRRQVEGFFSSQEGPGFEPSVHAGKPIKGLVTPAYDLKQAGPVYAWAYKELREAVQPDLYVIMGTASAGPVRPFTATDKDFETPLGLVRTDQPIMARLRDRLPDSFHEDLCHQAESSIEFQLPFLQEVVGREKAFTIVPILCSFSAIEMADHALKQGVRAFLDGLREILREDGRPYCVIAAGELAHLGLRYGDKEPPTDFSFHRSMQRDLEMLKFVEELKADEFADFLLKEEDRRRITGFAPIYSLLRLIQAEKGEVLRYDRGITDQFNSTVTYVSMAFF</sequence>
<evidence type="ECO:0000256" key="1">
    <source>
        <dbReference type="ARBA" id="ARBA00006315"/>
    </source>
</evidence>
<dbReference type="PANTHER" id="PTHR11060:SF0">
    <property type="entry name" value="PROTEIN MEMO1"/>
    <property type="match status" value="1"/>
</dbReference>
<protein>
    <recommendedName>
        <fullName evidence="4">AmmeMemoRadiSam system protein B</fullName>
    </recommendedName>
</protein>
<evidence type="ECO:0000313" key="2">
    <source>
        <dbReference type="EMBL" id="CUQ67814.1"/>
    </source>
</evidence>
<proteinExistence type="inferred from homology"/>
<keyword evidence="3" id="KW-1185">Reference proteome</keyword>
<dbReference type="Proteomes" id="UP000066284">
    <property type="component" value="Chromosome 1"/>
</dbReference>
<accession>A0A0S4KZ04</accession>
<dbReference type="NCBIfam" id="TIGR04336">
    <property type="entry name" value="AmmeMemoSam_B"/>
    <property type="match status" value="1"/>
</dbReference>
<dbReference type="EMBL" id="LN885086">
    <property type="protein sequence ID" value="CUQ67814.1"/>
    <property type="molecule type" value="Genomic_DNA"/>
</dbReference>
<gene>
    <name evidence="2" type="ORF">NITINOP_2842</name>
</gene>
<dbReference type="PANTHER" id="PTHR11060">
    <property type="entry name" value="PROTEIN MEMO1"/>
    <property type="match status" value="1"/>
</dbReference>
<dbReference type="STRING" id="1715989.NITINOP_2842"/>
<dbReference type="KEGG" id="nio:NITINOP_2842"/>
<name>A0A0S4KZ04_9BACT</name>
<dbReference type="Pfam" id="PF01875">
    <property type="entry name" value="Memo"/>
    <property type="match status" value="1"/>
</dbReference>
<organism evidence="2 3">
    <name type="scientific">Candidatus Nitrospira inopinata</name>
    <dbReference type="NCBI Taxonomy" id="1715989"/>
    <lineage>
        <taxon>Bacteria</taxon>
        <taxon>Pseudomonadati</taxon>
        <taxon>Nitrospirota</taxon>
        <taxon>Nitrospiria</taxon>
        <taxon>Nitrospirales</taxon>
        <taxon>Nitrospiraceae</taxon>
        <taxon>Nitrospira</taxon>
    </lineage>
</organism>
<dbReference type="AlphaFoldDB" id="A0A0S4KZ04"/>